<keyword evidence="1" id="KW-0732">Signal</keyword>
<accession>A0A6A6PDM0</accession>
<dbReference type="OrthoDB" id="4434395at2759"/>
<reference evidence="2" key="1">
    <citation type="journal article" date="2020" name="Stud. Mycol.">
        <title>101 Dothideomycetes genomes: a test case for predicting lifestyles and emergence of pathogens.</title>
        <authorList>
            <person name="Haridas S."/>
            <person name="Albert R."/>
            <person name="Binder M."/>
            <person name="Bloem J."/>
            <person name="Labutti K."/>
            <person name="Salamov A."/>
            <person name="Andreopoulos B."/>
            <person name="Baker S."/>
            <person name="Barry K."/>
            <person name="Bills G."/>
            <person name="Bluhm B."/>
            <person name="Cannon C."/>
            <person name="Castanera R."/>
            <person name="Culley D."/>
            <person name="Daum C."/>
            <person name="Ezra D."/>
            <person name="Gonzalez J."/>
            <person name="Henrissat B."/>
            <person name="Kuo A."/>
            <person name="Liang C."/>
            <person name="Lipzen A."/>
            <person name="Lutzoni F."/>
            <person name="Magnuson J."/>
            <person name="Mondo S."/>
            <person name="Nolan M."/>
            <person name="Ohm R."/>
            <person name="Pangilinan J."/>
            <person name="Park H.-J."/>
            <person name="Ramirez L."/>
            <person name="Alfaro M."/>
            <person name="Sun H."/>
            <person name="Tritt A."/>
            <person name="Yoshinaga Y."/>
            <person name="Zwiers L.-H."/>
            <person name="Turgeon B."/>
            <person name="Goodwin S."/>
            <person name="Spatafora J."/>
            <person name="Crous P."/>
            <person name="Grigoriev I."/>
        </authorList>
    </citation>
    <scope>NUCLEOTIDE SEQUENCE</scope>
    <source>
        <strain evidence="2">ATCC 16933</strain>
    </source>
</reference>
<feature type="signal peptide" evidence="1">
    <location>
        <begin position="1"/>
        <end position="21"/>
    </location>
</feature>
<gene>
    <name evidence="2" type="ORF">BDY21DRAFT_295334</name>
</gene>
<evidence type="ECO:0000313" key="3">
    <source>
        <dbReference type="Proteomes" id="UP000799766"/>
    </source>
</evidence>
<organism evidence="2 3">
    <name type="scientific">Lineolata rhizophorae</name>
    <dbReference type="NCBI Taxonomy" id="578093"/>
    <lineage>
        <taxon>Eukaryota</taxon>
        <taxon>Fungi</taxon>
        <taxon>Dikarya</taxon>
        <taxon>Ascomycota</taxon>
        <taxon>Pezizomycotina</taxon>
        <taxon>Dothideomycetes</taxon>
        <taxon>Dothideomycetes incertae sedis</taxon>
        <taxon>Lineolatales</taxon>
        <taxon>Lineolataceae</taxon>
        <taxon>Lineolata</taxon>
    </lineage>
</organism>
<name>A0A6A6PDM0_9PEZI</name>
<dbReference type="EMBL" id="MU001670">
    <property type="protein sequence ID" value="KAF2461912.1"/>
    <property type="molecule type" value="Genomic_DNA"/>
</dbReference>
<dbReference type="InterPro" id="IPR054550">
    <property type="entry name" value="Mala_s_1-like"/>
</dbReference>
<sequence>MKAQSVALFGAIVFGTSVAQARTLPQDGTYESFQHGYIGIEKYSATCPAISGTITIDQHQLYPENADFDFDNCLLYLGSLFNSSVAIYDPFAEEMVDILEFDGITHNSALHLGGVGVDKRTGLVSIVVDAANPFNTGGSDVSGKNYIILYDPSTQSVLYNIDLTETTGERYGAFQDVEQDDYGNVYIVGTYPGSILRVEGGPEDPQVVEWYTSFDPNGQIQTTRIGFSGLAVTGDVLLANDNNIGEIVRFDTTAAQGTPTVVPHTPNTQISASDAIYLPPKYDGTVLLVAENSAGVSVLRSQDALWTEAEYLGLIPNNSPDASGGILTATVQIGESIYMVEEFFSDSFNGAGTRAQFPLVDITAQVEALL</sequence>
<protein>
    <submittedName>
        <fullName evidence="2">Uncharacterized protein</fullName>
    </submittedName>
</protein>
<dbReference type="SUPFAM" id="SSF63829">
    <property type="entry name" value="Calcium-dependent phosphotriesterase"/>
    <property type="match status" value="1"/>
</dbReference>
<dbReference type="Proteomes" id="UP000799766">
    <property type="component" value="Unassembled WGS sequence"/>
</dbReference>
<keyword evidence="3" id="KW-1185">Reference proteome</keyword>
<feature type="chain" id="PRO_5025446273" evidence="1">
    <location>
        <begin position="22"/>
        <end position="370"/>
    </location>
</feature>
<dbReference type="AlphaFoldDB" id="A0A6A6PDM0"/>
<dbReference type="CDD" id="cd12811">
    <property type="entry name" value="MALA"/>
    <property type="match status" value="1"/>
</dbReference>
<evidence type="ECO:0000256" key="1">
    <source>
        <dbReference type="SAM" id="SignalP"/>
    </source>
</evidence>
<proteinExistence type="predicted"/>
<evidence type="ECO:0000313" key="2">
    <source>
        <dbReference type="EMBL" id="KAF2461912.1"/>
    </source>
</evidence>